<keyword evidence="3" id="KW-1185">Reference proteome</keyword>
<dbReference type="Proteomes" id="UP000784128">
    <property type="component" value="Unassembled WGS sequence"/>
</dbReference>
<dbReference type="EMBL" id="JAHDYS010000003">
    <property type="protein sequence ID" value="MBT1070941.1"/>
    <property type="molecule type" value="Genomic_DNA"/>
</dbReference>
<keyword evidence="1" id="KW-1133">Transmembrane helix</keyword>
<evidence type="ECO:0000313" key="3">
    <source>
        <dbReference type="Proteomes" id="UP000784128"/>
    </source>
</evidence>
<keyword evidence="1" id="KW-0812">Transmembrane</keyword>
<accession>A0ABS5U5K2</accession>
<feature type="transmembrane region" description="Helical" evidence="1">
    <location>
        <begin position="219"/>
        <end position="243"/>
    </location>
</feature>
<comment type="caution">
    <text evidence="2">The sequence shown here is derived from an EMBL/GenBank/DDBJ whole genome shotgun (WGS) entry which is preliminary data.</text>
</comment>
<feature type="transmembrane region" description="Helical" evidence="1">
    <location>
        <begin position="194"/>
        <end position="212"/>
    </location>
</feature>
<gene>
    <name evidence="2" type="ORF">KJB30_04030</name>
</gene>
<keyword evidence="1" id="KW-0472">Membrane</keyword>
<sequence length="333" mass="37191">MILNPNILALFISSLLISLMTIYAACYGVTILRRWDISSGSELQLVLERRTYLISTIVSYFLAFQLVSLFLFIQTADSICHLFVGAMCAVGTLTAHHFGYPTLLLKLVTFIMAGLWLILNRADNQGYDYPLIRAKYLLLLIMAPFILAETVLQNIYFLGLKPDIITSCCGSLFSQGSRGIASEILAMPSIPAKILFYSSVLATFTAGARFFWNGKGGYLFAGLSGIAFITSIISMISFIALYFYEMPSHHCPFCILQKEYGYIGYPLYGSLFLGAVTGLGTGVLQAYRKKESLKLIIPVMQRKLCAISVISFLFFTVIVTWRIFFNSFKLEGY</sequence>
<feature type="transmembrane region" description="Helical" evidence="1">
    <location>
        <begin position="134"/>
        <end position="157"/>
    </location>
</feature>
<organism evidence="2 3">
    <name type="scientific">Pelotalea chapellei</name>
    <dbReference type="NCBI Taxonomy" id="44671"/>
    <lineage>
        <taxon>Bacteria</taxon>
        <taxon>Pseudomonadati</taxon>
        <taxon>Thermodesulfobacteriota</taxon>
        <taxon>Desulfuromonadia</taxon>
        <taxon>Geobacterales</taxon>
        <taxon>Geobacteraceae</taxon>
        <taxon>Pelotalea</taxon>
    </lineage>
</organism>
<feature type="transmembrane region" description="Helical" evidence="1">
    <location>
        <begin position="104"/>
        <end position="122"/>
    </location>
</feature>
<feature type="transmembrane region" description="Helical" evidence="1">
    <location>
        <begin position="263"/>
        <end position="284"/>
    </location>
</feature>
<proteinExistence type="predicted"/>
<evidence type="ECO:0000256" key="1">
    <source>
        <dbReference type="SAM" id="Phobius"/>
    </source>
</evidence>
<dbReference type="RefSeq" id="WP_214296655.1">
    <property type="nucleotide sequence ID" value="NZ_JAHDYS010000003.1"/>
</dbReference>
<protein>
    <submittedName>
        <fullName evidence="2">Uncharacterized protein</fullName>
    </submittedName>
</protein>
<evidence type="ECO:0000313" key="2">
    <source>
        <dbReference type="EMBL" id="MBT1070941.1"/>
    </source>
</evidence>
<feature type="transmembrane region" description="Helical" evidence="1">
    <location>
        <begin position="52"/>
        <end position="72"/>
    </location>
</feature>
<name>A0ABS5U5K2_9BACT</name>
<feature type="transmembrane region" description="Helical" evidence="1">
    <location>
        <begin position="304"/>
        <end position="324"/>
    </location>
</feature>
<feature type="transmembrane region" description="Helical" evidence="1">
    <location>
        <begin position="7"/>
        <end position="32"/>
    </location>
</feature>
<reference evidence="2 3" key="1">
    <citation type="submission" date="2021-05" db="EMBL/GenBank/DDBJ databases">
        <title>The draft genome of Geobacter chapellei DSM 13688.</title>
        <authorList>
            <person name="Xu Z."/>
            <person name="Masuda Y."/>
            <person name="Itoh H."/>
            <person name="Senoo K."/>
        </authorList>
    </citation>
    <scope>NUCLEOTIDE SEQUENCE [LARGE SCALE GENOMIC DNA]</scope>
    <source>
        <strain evidence="2 3">DSM 13688</strain>
    </source>
</reference>